<dbReference type="KEGG" id="btab:109030116"/>
<dbReference type="Proteomes" id="UP001152759">
    <property type="component" value="Chromosome 2"/>
</dbReference>
<feature type="compositionally biased region" description="Polar residues" evidence="2">
    <location>
        <begin position="84"/>
        <end position="97"/>
    </location>
</feature>
<feature type="region of interest" description="Disordered" evidence="2">
    <location>
        <begin position="1275"/>
        <end position="1309"/>
    </location>
</feature>
<gene>
    <name evidence="3" type="ORF">BEMITA_LOCUS4588</name>
</gene>
<evidence type="ECO:0000256" key="2">
    <source>
        <dbReference type="SAM" id="MobiDB-lite"/>
    </source>
</evidence>
<feature type="compositionally biased region" description="Basic and acidic residues" evidence="2">
    <location>
        <begin position="538"/>
        <end position="553"/>
    </location>
</feature>
<feature type="compositionally biased region" description="Basic residues" evidence="2">
    <location>
        <begin position="1286"/>
        <end position="1297"/>
    </location>
</feature>
<feature type="region of interest" description="Disordered" evidence="2">
    <location>
        <begin position="327"/>
        <end position="616"/>
    </location>
</feature>
<feature type="compositionally biased region" description="Basic and acidic residues" evidence="2">
    <location>
        <begin position="10"/>
        <end position="25"/>
    </location>
</feature>
<feature type="compositionally biased region" description="Basic and acidic residues" evidence="2">
    <location>
        <begin position="342"/>
        <end position="351"/>
    </location>
</feature>
<feature type="coiled-coil region" evidence="1">
    <location>
        <begin position="832"/>
        <end position="911"/>
    </location>
</feature>
<feature type="region of interest" description="Disordered" evidence="2">
    <location>
        <begin position="672"/>
        <end position="711"/>
    </location>
</feature>
<feature type="region of interest" description="Disordered" evidence="2">
    <location>
        <begin position="130"/>
        <end position="172"/>
    </location>
</feature>
<name>A0A9P0C8X3_BEMTA</name>
<evidence type="ECO:0000313" key="4">
    <source>
        <dbReference type="Proteomes" id="UP001152759"/>
    </source>
</evidence>
<accession>A0A9P0C8X3</accession>
<feature type="compositionally biased region" description="Polar residues" evidence="2">
    <location>
        <begin position="354"/>
        <end position="371"/>
    </location>
</feature>
<feature type="region of interest" description="Disordered" evidence="2">
    <location>
        <begin position="1"/>
        <end position="97"/>
    </location>
</feature>
<reference evidence="3" key="1">
    <citation type="submission" date="2021-12" db="EMBL/GenBank/DDBJ databases">
        <authorList>
            <person name="King R."/>
        </authorList>
    </citation>
    <scope>NUCLEOTIDE SEQUENCE</scope>
</reference>
<feature type="compositionally biased region" description="Basic and acidic residues" evidence="2">
    <location>
        <begin position="73"/>
        <end position="83"/>
    </location>
</feature>
<feature type="compositionally biased region" description="Basic and acidic residues" evidence="2">
    <location>
        <begin position="35"/>
        <end position="48"/>
    </location>
</feature>
<protein>
    <submittedName>
        <fullName evidence="3">Uncharacterized protein</fullName>
    </submittedName>
</protein>
<feature type="compositionally biased region" description="Basic and acidic residues" evidence="2">
    <location>
        <begin position="672"/>
        <end position="710"/>
    </location>
</feature>
<feature type="compositionally biased region" description="Polar residues" evidence="2">
    <location>
        <begin position="607"/>
        <end position="616"/>
    </location>
</feature>
<feature type="compositionally biased region" description="Basic and acidic residues" evidence="2">
    <location>
        <begin position="594"/>
        <end position="606"/>
    </location>
</feature>
<feature type="coiled-coil region" evidence="1">
    <location>
        <begin position="957"/>
        <end position="1131"/>
    </location>
</feature>
<dbReference type="EMBL" id="OU963863">
    <property type="protein sequence ID" value="CAH0767114.1"/>
    <property type="molecule type" value="Genomic_DNA"/>
</dbReference>
<keyword evidence="4" id="KW-1185">Reference proteome</keyword>
<feature type="compositionally biased region" description="Polar residues" evidence="2">
    <location>
        <begin position="392"/>
        <end position="418"/>
    </location>
</feature>
<evidence type="ECO:0000313" key="3">
    <source>
        <dbReference type="EMBL" id="CAH0767114.1"/>
    </source>
</evidence>
<feature type="compositionally biased region" description="Polar residues" evidence="2">
    <location>
        <begin position="428"/>
        <end position="437"/>
    </location>
</feature>
<sequence length="1309" mass="148725">MFSFFRRQKPREDKSAESKQGKDVQKSVLPIRLIKNNDDKKKACKNHETTTSPDNGHMKSKLAPEIEVPSGGTKEEADTKRAETQNLESQKSTDKSSIANCDRIPAFTKSTADSCRLAFFEDLLQDRKNCEDGDSGVTSRDARPPAPGAETHATCKRGSDVSEPGHLSSPQTAERGALLCDKLLANDTSLVKDTIILKDTLPVNDSALAKDALLVNDSVIKNDTINVNDSVLVKDTLPVNDSSVVKDAHSVKDSVLAKDALPVNDSVLKNDTISVNDPVLVKDTLPVSDSYVVKDSHSVKDSVLETNAISANESILAKDTPPVNGSPYAILINDTGSTSDDTESHLVKDELSENGINERTGNDVKNNTGASASAWDCDTTETDSKIRLSGLQDLNSPEDSSSFGNFSPKNAGSNSTEWTRVKVLEPSDQPSKENLQNPPEDPNFKASKSESVESARGLDSGEAEGVITGKPCDKRIPTILIECPDDMGITPSSVPETTDRERCSETDPPGAQTRCDWDPTMGGECGTEEVKSGSGKCESFDATERDQKFEESGGAKSEGGVDCDGSDGSDTSDEKSESDSRTEDFVSGEDEEKEDKVGTCRSDEKSQASTQEQRLNLVNKDASVHDRLHELTTELANREAETIQLRYQLEEAQKQLLNQTWGMDRCKSDLLSSHHDSEGVKERLKGVENDRNYHRKDSNEDAYRKERGNENGELYPCPNCEKFERSIDALNRKVRELEEELATVKRERDKLEEEGNSWEVEREQEIKIMQQTLADAQREKEELRKRFEKEFESLRTVNTDREQHLLDDFEWKLREVEQASKKRLQAREEAVRNQCLDQQIQLKDQIQELQTKIKLHHSHEAELSQLRGLSNEQQRSLKVATRQVEQLQNSEKLLKEEIDKLKSLLQKEKTHLATMQGIHNREIAEKERKFQFKLDQYKTEVNSQVDEKVQRECARLRIELERNYKEERRANVEAAKQEMEKEFHLKKQNWDRRMQECIQELELLQKKLANKDKEYKQELEKIQTMSDRDMMELRRKLDKTEMSYQEKLEKVQEKCDKEIERINCEREKRLSEREEEVRSVRAELEELESSRAEELEERLAESRAKFEEQLREQREELLREREEALAAAEQRHGVAIDNLRNQLDSIYRSRRHTDSPQQDSLMRLHQELSITSESSTTDEGCIRGMVQASDDEFSCLQSQEEEDQVAPLPQQVETNKSKWKDKKFSAAEEGCIRDCAALQSSHLPRFRDDDVREDDVSSALLSAILYAQLDENRERTGNTQVLQTRSSRRKRRSRGQRGRMNLNSNFAPA</sequence>
<dbReference type="Gene3D" id="1.10.287.1490">
    <property type="match status" value="1"/>
</dbReference>
<organism evidence="3 4">
    <name type="scientific">Bemisia tabaci</name>
    <name type="common">Sweetpotato whitefly</name>
    <name type="synonym">Aleurodes tabaci</name>
    <dbReference type="NCBI Taxonomy" id="7038"/>
    <lineage>
        <taxon>Eukaryota</taxon>
        <taxon>Metazoa</taxon>
        <taxon>Ecdysozoa</taxon>
        <taxon>Arthropoda</taxon>
        <taxon>Hexapoda</taxon>
        <taxon>Insecta</taxon>
        <taxon>Pterygota</taxon>
        <taxon>Neoptera</taxon>
        <taxon>Paraneoptera</taxon>
        <taxon>Hemiptera</taxon>
        <taxon>Sternorrhyncha</taxon>
        <taxon>Aleyrodoidea</taxon>
        <taxon>Aleyrodidae</taxon>
        <taxon>Aleyrodinae</taxon>
        <taxon>Bemisia</taxon>
    </lineage>
</organism>
<evidence type="ECO:0000256" key="1">
    <source>
        <dbReference type="SAM" id="Coils"/>
    </source>
</evidence>
<feature type="coiled-coil region" evidence="1">
    <location>
        <begin position="720"/>
        <end position="793"/>
    </location>
</feature>
<keyword evidence="1" id="KW-0175">Coiled coil</keyword>
<feature type="compositionally biased region" description="Basic and acidic residues" evidence="2">
    <location>
        <begin position="572"/>
        <end position="584"/>
    </location>
</feature>
<proteinExistence type="predicted"/>